<evidence type="ECO:0000256" key="3">
    <source>
        <dbReference type="ARBA" id="ARBA00022840"/>
    </source>
</evidence>
<dbReference type="Pfam" id="PF00005">
    <property type="entry name" value="ABC_tran"/>
    <property type="match status" value="1"/>
</dbReference>
<proteinExistence type="predicted"/>
<name>A0A6N7LAF3_SINTE</name>
<dbReference type="InterPro" id="IPR003439">
    <property type="entry name" value="ABC_transporter-like_ATP-bd"/>
</dbReference>
<dbReference type="OrthoDB" id="9779872at2"/>
<evidence type="ECO:0000259" key="4">
    <source>
        <dbReference type="PROSITE" id="PS50893"/>
    </source>
</evidence>
<protein>
    <submittedName>
        <fullName evidence="5">ATP-binding cassette domain-containing protein</fullName>
    </submittedName>
</protein>
<dbReference type="SMART" id="SM00382">
    <property type="entry name" value="AAA"/>
    <property type="match status" value="1"/>
</dbReference>
<dbReference type="InterPro" id="IPR003593">
    <property type="entry name" value="AAA+_ATPase"/>
</dbReference>
<dbReference type="PROSITE" id="PS50893">
    <property type="entry name" value="ABC_TRANSPORTER_2"/>
    <property type="match status" value="1"/>
</dbReference>
<keyword evidence="1" id="KW-0813">Transport</keyword>
<dbReference type="GO" id="GO:0005524">
    <property type="term" value="F:ATP binding"/>
    <property type="evidence" value="ECO:0007669"/>
    <property type="project" value="UniProtKB-KW"/>
</dbReference>
<sequence length="239" mass="25640">MAILKLEEVSKKFGALTVAEQISLAVGEGEALGIIGPNGAGKSTLFNLITGNIAPDSGTIHFCGADVTRLPPMARCLSGMGRTFQIPQPFEQLTVFENLLVAGSFGTRRREAEVSDRCAEILVDTGLIDKANALAGGLTLLQRKRLELARALATEPKLLLLDEIAGGLTEGECRSLVATIRSIHAKGVAVIWIEHVLHALNSVVERLLVLHFGRVIGIGKPDEIMASREVREIYLGIEI</sequence>
<dbReference type="GO" id="GO:0016887">
    <property type="term" value="F:ATP hydrolysis activity"/>
    <property type="evidence" value="ECO:0007669"/>
    <property type="project" value="InterPro"/>
</dbReference>
<dbReference type="RefSeq" id="WP_153437288.1">
    <property type="nucleotide sequence ID" value="NZ_CP121660.1"/>
</dbReference>
<keyword evidence="6" id="KW-1185">Reference proteome</keyword>
<dbReference type="SUPFAM" id="SSF52540">
    <property type="entry name" value="P-loop containing nucleoside triphosphate hydrolases"/>
    <property type="match status" value="1"/>
</dbReference>
<dbReference type="EMBL" id="WITC01000026">
    <property type="protein sequence ID" value="MQX14208.1"/>
    <property type="molecule type" value="Genomic_DNA"/>
</dbReference>
<evidence type="ECO:0000256" key="2">
    <source>
        <dbReference type="ARBA" id="ARBA00022741"/>
    </source>
</evidence>
<dbReference type="GO" id="GO:0042941">
    <property type="term" value="P:D-alanine transmembrane transport"/>
    <property type="evidence" value="ECO:0007669"/>
    <property type="project" value="TreeGrafter"/>
</dbReference>
<dbReference type="PANTHER" id="PTHR45772">
    <property type="entry name" value="CONSERVED COMPONENT OF ABC TRANSPORTER FOR NATURAL AMINO ACIDS-RELATED"/>
    <property type="match status" value="1"/>
</dbReference>
<keyword evidence="2" id="KW-0547">Nucleotide-binding</keyword>
<dbReference type="Gene3D" id="3.40.50.300">
    <property type="entry name" value="P-loop containing nucleotide triphosphate hydrolases"/>
    <property type="match status" value="1"/>
</dbReference>
<keyword evidence="3 5" id="KW-0067">ATP-binding</keyword>
<dbReference type="InterPro" id="IPR051120">
    <property type="entry name" value="ABC_AA/LPS_Transport"/>
</dbReference>
<reference evidence="5 6" key="1">
    <citation type="journal article" date="2013" name="Genome Biol.">
        <title>Comparative genomics of the core and accessory genomes of 48 Sinorhizobium strains comprising five genospecies.</title>
        <authorList>
            <person name="Sugawara M."/>
            <person name="Epstein B."/>
            <person name="Badgley B.D."/>
            <person name="Unno T."/>
            <person name="Xu L."/>
            <person name="Reese J."/>
            <person name="Gyaneshwar P."/>
            <person name="Denny R."/>
            <person name="Mudge J."/>
            <person name="Bharti A.K."/>
            <person name="Farmer A.D."/>
            <person name="May G.D."/>
            <person name="Woodward J.E."/>
            <person name="Medigue C."/>
            <person name="Vallenet D."/>
            <person name="Lajus A."/>
            <person name="Rouy Z."/>
            <person name="Martinez-Vaz B."/>
            <person name="Tiffin P."/>
            <person name="Young N.D."/>
            <person name="Sadowsky M.J."/>
        </authorList>
    </citation>
    <scope>NUCLEOTIDE SEQUENCE [LARGE SCALE GENOMIC DNA]</scope>
    <source>
        <strain evidence="5 6">USDA4894</strain>
    </source>
</reference>
<dbReference type="GO" id="GO:0015192">
    <property type="term" value="F:L-phenylalanine transmembrane transporter activity"/>
    <property type="evidence" value="ECO:0007669"/>
    <property type="project" value="TreeGrafter"/>
</dbReference>
<dbReference type="GO" id="GO:0015188">
    <property type="term" value="F:L-isoleucine transmembrane transporter activity"/>
    <property type="evidence" value="ECO:0007669"/>
    <property type="project" value="TreeGrafter"/>
</dbReference>
<dbReference type="GO" id="GO:1903805">
    <property type="term" value="P:L-valine import across plasma membrane"/>
    <property type="evidence" value="ECO:0007669"/>
    <property type="project" value="TreeGrafter"/>
</dbReference>
<dbReference type="PANTHER" id="PTHR45772:SF7">
    <property type="entry name" value="AMINO ACID ABC TRANSPORTER ATP-BINDING PROTEIN"/>
    <property type="match status" value="1"/>
</dbReference>
<comment type="caution">
    <text evidence="5">The sequence shown here is derived from an EMBL/GenBank/DDBJ whole genome shotgun (WGS) entry which is preliminary data.</text>
</comment>
<organism evidence="5 6">
    <name type="scientific">Sinorhizobium terangae</name>
    <dbReference type="NCBI Taxonomy" id="110322"/>
    <lineage>
        <taxon>Bacteria</taxon>
        <taxon>Pseudomonadati</taxon>
        <taxon>Pseudomonadota</taxon>
        <taxon>Alphaproteobacteria</taxon>
        <taxon>Hyphomicrobiales</taxon>
        <taxon>Rhizobiaceae</taxon>
        <taxon>Sinorhizobium/Ensifer group</taxon>
        <taxon>Sinorhizobium</taxon>
    </lineage>
</organism>
<dbReference type="Proteomes" id="UP000439983">
    <property type="component" value="Unassembled WGS sequence"/>
</dbReference>
<gene>
    <name evidence="5" type="ORF">GHK62_05375</name>
</gene>
<dbReference type="CDD" id="cd03219">
    <property type="entry name" value="ABC_Mj1267_LivG_branched"/>
    <property type="match status" value="1"/>
</dbReference>
<evidence type="ECO:0000313" key="5">
    <source>
        <dbReference type="EMBL" id="MQX14208.1"/>
    </source>
</evidence>
<evidence type="ECO:0000313" key="6">
    <source>
        <dbReference type="Proteomes" id="UP000439983"/>
    </source>
</evidence>
<dbReference type="GO" id="GO:1903806">
    <property type="term" value="P:L-isoleucine import across plasma membrane"/>
    <property type="evidence" value="ECO:0007669"/>
    <property type="project" value="TreeGrafter"/>
</dbReference>
<dbReference type="GO" id="GO:0015808">
    <property type="term" value="P:L-alanine transport"/>
    <property type="evidence" value="ECO:0007669"/>
    <property type="project" value="TreeGrafter"/>
</dbReference>
<accession>A0A6N7LAF3</accession>
<dbReference type="GO" id="GO:0005304">
    <property type="term" value="F:L-valine transmembrane transporter activity"/>
    <property type="evidence" value="ECO:0007669"/>
    <property type="project" value="TreeGrafter"/>
</dbReference>
<dbReference type="AlphaFoldDB" id="A0A6N7LAF3"/>
<feature type="domain" description="ABC transporter" evidence="4">
    <location>
        <begin position="4"/>
        <end position="237"/>
    </location>
</feature>
<dbReference type="InterPro" id="IPR027417">
    <property type="entry name" value="P-loop_NTPase"/>
</dbReference>
<evidence type="ECO:0000256" key="1">
    <source>
        <dbReference type="ARBA" id="ARBA00022448"/>
    </source>
</evidence>
<dbReference type="GO" id="GO:0005886">
    <property type="term" value="C:plasma membrane"/>
    <property type="evidence" value="ECO:0007669"/>
    <property type="project" value="TreeGrafter"/>
</dbReference>